<name>A0AAV4Q5G9_CAEEX</name>
<sequence>MLSLGTSTLVSKTILASQKDAGSVVAFHEKPAAHNPLVDGEKNPIASEQKYGLVPRCALGRLSASQSF</sequence>
<reference evidence="1 2" key="1">
    <citation type="submission" date="2021-06" db="EMBL/GenBank/DDBJ databases">
        <title>Caerostris extrusa draft genome.</title>
        <authorList>
            <person name="Kono N."/>
            <person name="Arakawa K."/>
        </authorList>
    </citation>
    <scope>NUCLEOTIDE SEQUENCE [LARGE SCALE GENOMIC DNA]</scope>
</reference>
<gene>
    <name evidence="1" type="ORF">CEXT_26161</name>
</gene>
<comment type="caution">
    <text evidence="1">The sequence shown here is derived from an EMBL/GenBank/DDBJ whole genome shotgun (WGS) entry which is preliminary data.</text>
</comment>
<proteinExistence type="predicted"/>
<organism evidence="1 2">
    <name type="scientific">Caerostris extrusa</name>
    <name type="common">Bark spider</name>
    <name type="synonym">Caerostris bankana</name>
    <dbReference type="NCBI Taxonomy" id="172846"/>
    <lineage>
        <taxon>Eukaryota</taxon>
        <taxon>Metazoa</taxon>
        <taxon>Ecdysozoa</taxon>
        <taxon>Arthropoda</taxon>
        <taxon>Chelicerata</taxon>
        <taxon>Arachnida</taxon>
        <taxon>Araneae</taxon>
        <taxon>Araneomorphae</taxon>
        <taxon>Entelegynae</taxon>
        <taxon>Araneoidea</taxon>
        <taxon>Araneidae</taxon>
        <taxon>Caerostris</taxon>
    </lineage>
</organism>
<evidence type="ECO:0000313" key="2">
    <source>
        <dbReference type="Proteomes" id="UP001054945"/>
    </source>
</evidence>
<evidence type="ECO:0000313" key="1">
    <source>
        <dbReference type="EMBL" id="GIY03669.1"/>
    </source>
</evidence>
<dbReference type="EMBL" id="BPLR01005611">
    <property type="protein sequence ID" value="GIY03669.1"/>
    <property type="molecule type" value="Genomic_DNA"/>
</dbReference>
<dbReference type="AlphaFoldDB" id="A0AAV4Q5G9"/>
<accession>A0AAV4Q5G9</accession>
<keyword evidence="2" id="KW-1185">Reference proteome</keyword>
<dbReference type="Proteomes" id="UP001054945">
    <property type="component" value="Unassembled WGS sequence"/>
</dbReference>
<protein>
    <submittedName>
        <fullName evidence="1">Uncharacterized protein</fullName>
    </submittedName>
</protein>